<dbReference type="OrthoDB" id="918646at2"/>
<dbReference type="STRING" id="1178516.AWR27_05835"/>
<dbReference type="AlphaFoldDB" id="A0A1P9WU33"/>
<proteinExistence type="predicted"/>
<reference evidence="2 3" key="1">
    <citation type="submission" date="2016-01" db="EMBL/GenBank/DDBJ databases">
        <authorList>
            <person name="Oliw E.H."/>
        </authorList>
    </citation>
    <scope>NUCLEOTIDE SEQUENCE [LARGE SCALE GENOMIC DNA]</scope>
    <source>
        <strain evidence="2 3">DY10</strain>
    </source>
</reference>
<dbReference type="Gene3D" id="2.120.10.80">
    <property type="entry name" value="Kelch-type beta propeller"/>
    <property type="match status" value="1"/>
</dbReference>
<dbReference type="InterPro" id="IPR015915">
    <property type="entry name" value="Kelch-typ_b-propeller"/>
</dbReference>
<dbReference type="SUPFAM" id="SSF117281">
    <property type="entry name" value="Kelch motif"/>
    <property type="match status" value="1"/>
</dbReference>
<feature type="compositionally biased region" description="Low complexity" evidence="1">
    <location>
        <begin position="68"/>
        <end position="103"/>
    </location>
</feature>
<evidence type="ECO:0008006" key="4">
    <source>
        <dbReference type="Google" id="ProtNLM"/>
    </source>
</evidence>
<protein>
    <recommendedName>
        <fullName evidence="4">Fibronectin type-III domain-containing protein</fullName>
    </recommendedName>
</protein>
<organism evidence="2 3">
    <name type="scientific">Spirosoma montaniterrae</name>
    <dbReference type="NCBI Taxonomy" id="1178516"/>
    <lineage>
        <taxon>Bacteria</taxon>
        <taxon>Pseudomonadati</taxon>
        <taxon>Bacteroidota</taxon>
        <taxon>Cytophagia</taxon>
        <taxon>Cytophagales</taxon>
        <taxon>Cytophagaceae</taxon>
        <taxon>Spirosoma</taxon>
    </lineage>
</organism>
<sequence length="511" mass="55367">MGFRPVCRVATFEPVKQVERDPGRFPLLSHTVMKRILLLSLWLGLLLTFGLGLQNCKKDPDPTPTKPPVTTTPGSTTTSPGTSTTATTSTAPGISTATAPTATGVTSASARVSAVIEGNGGAAISQHGFVYSKTSQTPTLNDSKTELGATSGPFPLTISSNLTGLEGNARYYVRAYATNATGTSYGGGGAFTTLPAGTSFSRVSWEVHSSAFPKVGLINPIVVSHNNKLYTVGGSFPAANQANAGNFTYNNEFWEYDIASKKWTQLVNAPGQVFANTGFASRFIYNNNLWVADFTQFYEYDFTKKVWSVKFNLPKINGSRTQALVGDKLYLISIFASQPTQVVDLKNGTLAEIPALRTEAGNWFPSNATFVKDKRIYFWATTNTNNVPDVKMYTYYLDTETNTYTNLGMPNNLAPVTARQLSPNTLYEKDGILYIMANVGGVANYFSYNPATNMYAPLSFNNSPIVADTRNVYAGNGVMYSVLGQDKNSGSGTAPNNPARYDKNIYQVRFE</sequence>
<dbReference type="Proteomes" id="UP000187941">
    <property type="component" value="Chromosome"/>
</dbReference>
<evidence type="ECO:0000313" key="3">
    <source>
        <dbReference type="Proteomes" id="UP000187941"/>
    </source>
</evidence>
<feature type="region of interest" description="Disordered" evidence="1">
    <location>
        <begin position="58"/>
        <end position="103"/>
    </location>
</feature>
<dbReference type="KEGG" id="smon:AWR27_05835"/>
<dbReference type="EMBL" id="CP014263">
    <property type="protein sequence ID" value="AQG78887.1"/>
    <property type="molecule type" value="Genomic_DNA"/>
</dbReference>
<evidence type="ECO:0000256" key="1">
    <source>
        <dbReference type="SAM" id="MobiDB-lite"/>
    </source>
</evidence>
<keyword evidence="3" id="KW-1185">Reference proteome</keyword>
<accession>A0A1P9WU33</accession>
<evidence type="ECO:0000313" key="2">
    <source>
        <dbReference type="EMBL" id="AQG78887.1"/>
    </source>
</evidence>
<name>A0A1P9WU33_9BACT</name>
<gene>
    <name evidence="2" type="ORF">AWR27_05835</name>
</gene>